<evidence type="ECO:0000256" key="1">
    <source>
        <dbReference type="SAM" id="SignalP"/>
    </source>
</evidence>
<name>A0A246HPB9_STEMA</name>
<dbReference type="AlphaFoldDB" id="A0A246HPB9"/>
<dbReference type="Proteomes" id="UP000198157">
    <property type="component" value="Unassembled WGS sequence"/>
</dbReference>
<organism evidence="2 3">
    <name type="scientific">Stenotrophomonas maltophilia</name>
    <name type="common">Pseudomonas maltophilia</name>
    <name type="synonym">Xanthomonas maltophilia</name>
    <dbReference type="NCBI Taxonomy" id="40324"/>
    <lineage>
        <taxon>Bacteria</taxon>
        <taxon>Pseudomonadati</taxon>
        <taxon>Pseudomonadota</taxon>
        <taxon>Gammaproteobacteria</taxon>
        <taxon>Lysobacterales</taxon>
        <taxon>Lysobacteraceae</taxon>
        <taxon>Stenotrophomonas</taxon>
        <taxon>Stenotrophomonas maltophilia group</taxon>
    </lineage>
</organism>
<protein>
    <recommendedName>
        <fullName evidence="4">Multidrug ABC transporter ATPase</fullName>
    </recommendedName>
</protein>
<sequence length="258" mass="28272">MRIALSLLLAAACAAPLPAHAQDCHDAQAAAEEAYVVRADDALPDRLGYTRDTAGSVCRRWPARPELTLLATPVWRDGGDGDARTGDVEVLVIDSDTLATRAWAVLSGALDSDAIFFDGMHLDTARYQLAPDTLAFGLRVQRRNGSGPNPFSEEQLYLLAVQADTLRTLGPPMVLRRFQAEWDTRCAGDSTDVSRTLAVGPKGKHGLANLILRERRVTTHSWMEGDTCRDQDTPVEGERHVLRFDGRRYAVPEALQPL</sequence>
<comment type="caution">
    <text evidence="2">The sequence shown here is derived from an EMBL/GenBank/DDBJ whole genome shotgun (WGS) entry which is preliminary data.</text>
</comment>
<dbReference type="EMBL" id="NIVS01000013">
    <property type="protein sequence ID" value="OWQ55144.1"/>
    <property type="molecule type" value="Genomic_DNA"/>
</dbReference>
<accession>A0A246HPB9</accession>
<evidence type="ECO:0000313" key="3">
    <source>
        <dbReference type="Proteomes" id="UP000198157"/>
    </source>
</evidence>
<evidence type="ECO:0000313" key="2">
    <source>
        <dbReference type="EMBL" id="OWQ55144.1"/>
    </source>
</evidence>
<keyword evidence="1" id="KW-0732">Signal</keyword>
<gene>
    <name evidence="2" type="ORF">CEE60_06250</name>
</gene>
<reference evidence="2 3" key="1">
    <citation type="submission" date="2017-06" db="EMBL/GenBank/DDBJ databases">
        <authorList>
            <person name="Kim H.J."/>
            <person name="Triplett B.A."/>
        </authorList>
    </citation>
    <scope>NUCLEOTIDE SEQUENCE [LARGE SCALE GENOMIC DNA]</scope>
    <source>
        <strain evidence="2 3">13146</strain>
    </source>
</reference>
<proteinExistence type="predicted"/>
<dbReference type="OrthoDB" id="7202514at2"/>
<feature type="signal peptide" evidence="1">
    <location>
        <begin position="1"/>
        <end position="21"/>
    </location>
</feature>
<evidence type="ECO:0008006" key="4">
    <source>
        <dbReference type="Google" id="ProtNLM"/>
    </source>
</evidence>
<feature type="chain" id="PRO_5013258652" description="Multidrug ABC transporter ATPase" evidence="1">
    <location>
        <begin position="22"/>
        <end position="258"/>
    </location>
</feature>